<organism evidence="1">
    <name type="scientific">human gut metagenome</name>
    <dbReference type="NCBI Taxonomy" id="408170"/>
    <lineage>
        <taxon>unclassified sequences</taxon>
        <taxon>metagenomes</taxon>
        <taxon>organismal metagenomes</taxon>
    </lineage>
</organism>
<accession>K1RWT5</accession>
<sequence>MKRFNDTYHNEAIVAKAGIVDKSWADRLMFGFTYSHMYKDIQTGVRQKTVFGEKHRFGHSLMPSMEYSKRNLIIKGLDMVLTANYNRNATTNVDTARYEYNWLGEKHPLNSPGEQSRQYSRADNDNWNGTLTLNYRIARVHMLTFNHVLSAFQRDNTSLLAVEEQTDAIAKQTRKNISGLSYRLMPSEKVELLGIRQILPPVCGRTYGRG</sequence>
<protein>
    <submittedName>
        <fullName evidence="1">TonB-dependent receptor</fullName>
    </submittedName>
</protein>
<dbReference type="AlphaFoldDB" id="K1RWT5"/>
<proteinExistence type="predicted"/>
<dbReference type="EMBL" id="AJWY01012499">
    <property type="protein sequence ID" value="EKC49763.1"/>
    <property type="molecule type" value="Genomic_DNA"/>
</dbReference>
<keyword evidence="1" id="KW-0675">Receptor</keyword>
<comment type="caution">
    <text evidence="1">The sequence shown here is derived from an EMBL/GenBank/DDBJ whole genome shotgun (WGS) entry which is preliminary data.</text>
</comment>
<gene>
    <name evidence="1" type="ORF">LEA_18234</name>
</gene>
<name>K1RWT5_9ZZZZ</name>
<reference evidence="1" key="1">
    <citation type="journal article" date="2013" name="Environ. Microbiol.">
        <title>Microbiota from the distal guts of lean and obese adolescents exhibit partial functional redundancy besides clear differences in community structure.</title>
        <authorList>
            <person name="Ferrer M."/>
            <person name="Ruiz A."/>
            <person name="Lanza F."/>
            <person name="Haange S.B."/>
            <person name="Oberbach A."/>
            <person name="Till H."/>
            <person name="Bargiela R."/>
            <person name="Campoy C."/>
            <person name="Segura M.T."/>
            <person name="Richter M."/>
            <person name="von Bergen M."/>
            <person name="Seifert J."/>
            <person name="Suarez A."/>
        </authorList>
    </citation>
    <scope>NUCLEOTIDE SEQUENCE</scope>
</reference>
<evidence type="ECO:0000313" key="1">
    <source>
        <dbReference type="EMBL" id="EKC49763.1"/>
    </source>
</evidence>